<dbReference type="Proteomes" id="UP000053766">
    <property type="component" value="Unassembled WGS sequence"/>
</dbReference>
<evidence type="ECO:0000313" key="2">
    <source>
        <dbReference type="Proteomes" id="UP000053766"/>
    </source>
</evidence>
<sequence length="641" mass="72928">MADDKLALLAKAIPLSERFHEGFDAVMEWIEAIEEDLVQIDSADLDTQVQLVFSMEEGVNRWRPEIDDLVAVSSQLQRLCSPDQAEELFQSTVEMSRRVNHIADGVARRAERIDIADKQSRVMFDELTYLVEWLTDARDRIISASPPSIDPDFACSQLRSQLVMNDDVTSNKNRLRELSVEVRKFCRGLIGETSDSASFLAEQCDHAKNLVDEVCALCRDRTEILERALALSQHLTVEFDRLANWLDQIEDKYKSAPDFTDASLSYQIQEQRTNNLELSSAISTYLPVVEQFRSDVEDLKKICVYEDGLKLGELADEIITRYDEIRNAVEVRGQVLDSIVDASSGLGERIDNFMHILKELYDRVHQDITFSSDISMLKNQIANINELKQGLRRKNDTYTSLLESASEVLSSIPEDDPSHKSINENLQKLSKLWCSLEHEIENRKDMLDSALIKADRFWNEIDESQREIDDLRVRLESIELAAGQHELLQQQQLEVESIACDMSTIENKLAALREAGTALSDIIQSEEQIVINDQVDTIHEGWESVKKLMGSKKRDLIMAIDDATALHIDVSNLLDWLKKAEARLATFSDPESLKEQVLYAATHITNGAPFHQLAAIHHPISELNLRWAQLYAALCDRENKV</sequence>
<dbReference type="STRING" id="29172.A0A0D8Y820"/>
<evidence type="ECO:0008006" key="3">
    <source>
        <dbReference type="Google" id="ProtNLM"/>
    </source>
</evidence>
<dbReference type="AlphaFoldDB" id="A0A0D8Y820"/>
<dbReference type="Gene3D" id="1.20.58.60">
    <property type="match status" value="3"/>
</dbReference>
<gene>
    <name evidence="1" type="ORF">DICVIV_00872</name>
</gene>
<dbReference type="OrthoDB" id="2250192at2759"/>
<dbReference type="SUPFAM" id="SSF46966">
    <property type="entry name" value="Spectrin repeat"/>
    <property type="match status" value="3"/>
</dbReference>
<evidence type="ECO:0000313" key="1">
    <source>
        <dbReference type="EMBL" id="KJH53003.1"/>
    </source>
</evidence>
<name>A0A0D8Y820_DICVI</name>
<dbReference type="SMART" id="SM00150">
    <property type="entry name" value="SPEC"/>
    <property type="match status" value="5"/>
</dbReference>
<organism evidence="1 2">
    <name type="scientific">Dictyocaulus viviparus</name>
    <name type="common">Bovine lungworm</name>
    <dbReference type="NCBI Taxonomy" id="29172"/>
    <lineage>
        <taxon>Eukaryota</taxon>
        <taxon>Metazoa</taxon>
        <taxon>Ecdysozoa</taxon>
        <taxon>Nematoda</taxon>
        <taxon>Chromadorea</taxon>
        <taxon>Rhabditida</taxon>
        <taxon>Rhabditina</taxon>
        <taxon>Rhabditomorpha</taxon>
        <taxon>Strongyloidea</taxon>
        <taxon>Metastrongylidae</taxon>
        <taxon>Dictyocaulus</taxon>
    </lineage>
</organism>
<keyword evidence="2" id="KW-1185">Reference proteome</keyword>
<reference evidence="2" key="2">
    <citation type="journal article" date="2016" name="Sci. Rep.">
        <title>Dictyocaulus viviparus genome, variome and transcriptome elucidate lungworm biology and support future intervention.</title>
        <authorList>
            <person name="McNulty S.N."/>
            <person name="Strube C."/>
            <person name="Rosa B.A."/>
            <person name="Martin J.C."/>
            <person name="Tyagi R."/>
            <person name="Choi Y.J."/>
            <person name="Wang Q."/>
            <person name="Hallsworth Pepin K."/>
            <person name="Zhang X."/>
            <person name="Ozersky P."/>
            <person name="Wilson R.K."/>
            <person name="Sternberg P.W."/>
            <person name="Gasser R.B."/>
            <person name="Mitreva M."/>
        </authorList>
    </citation>
    <scope>NUCLEOTIDE SEQUENCE [LARGE SCALE GENOMIC DNA]</scope>
    <source>
        <strain evidence="2">HannoverDv2000</strain>
    </source>
</reference>
<dbReference type="PANTHER" id="PTHR11915">
    <property type="entry name" value="SPECTRIN/FILAMIN RELATED CYTOSKELETAL PROTEIN"/>
    <property type="match status" value="1"/>
</dbReference>
<protein>
    <recommendedName>
        <fullName evidence="3">Spectrin repeat-containing domain protein</fullName>
    </recommendedName>
</protein>
<dbReference type="InterPro" id="IPR018159">
    <property type="entry name" value="Spectrin/alpha-actinin"/>
</dbReference>
<accession>A0A0D8Y820</accession>
<proteinExistence type="predicted"/>
<dbReference type="CDD" id="cd00176">
    <property type="entry name" value="SPEC"/>
    <property type="match status" value="1"/>
</dbReference>
<dbReference type="EMBL" id="KN716157">
    <property type="protein sequence ID" value="KJH53003.1"/>
    <property type="molecule type" value="Genomic_DNA"/>
</dbReference>
<reference evidence="1 2" key="1">
    <citation type="submission" date="2013-11" db="EMBL/GenBank/DDBJ databases">
        <title>Draft genome of the bovine lungworm Dictyocaulus viviparus.</title>
        <authorList>
            <person name="Mitreva M."/>
        </authorList>
    </citation>
    <scope>NUCLEOTIDE SEQUENCE [LARGE SCALE GENOMIC DNA]</scope>
    <source>
        <strain evidence="1 2">HannoverDv2000</strain>
    </source>
</reference>